<dbReference type="InterPro" id="IPR036388">
    <property type="entry name" value="WH-like_DNA-bd_sf"/>
</dbReference>
<evidence type="ECO:0000259" key="5">
    <source>
        <dbReference type="PROSITE" id="PS50931"/>
    </source>
</evidence>
<dbReference type="InterPro" id="IPR000847">
    <property type="entry name" value="LysR_HTH_N"/>
</dbReference>
<proteinExistence type="inferred from homology"/>
<dbReference type="InterPro" id="IPR036390">
    <property type="entry name" value="WH_DNA-bd_sf"/>
</dbReference>
<comment type="caution">
    <text evidence="6">The sequence shown here is derived from an EMBL/GenBank/DDBJ whole genome shotgun (WGS) entry which is preliminary data.</text>
</comment>
<evidence type="ECO:0000256" key="3">
    <source>
        <dbReference type="ARBA" id="ARBA00023125"/>
    </source>
</evidence>
<evidence type="ECO:0000256" key="2">
    <source>
        <dbReference type="ARBA" id="ARBA00023015"/>
    </source>
</evidence>
<evidence type="ECO:0000256" key="1">
    <source>
        <dbReference type="ARBA" id="ARBA00009437"/>
    </source>
</evidence>
<sequence length="296" mass="31559">MDAADLRIFEAVARLGSMSRAALALNTVQSNVTAHIRQMEARLGLALFERGGRGVRLTAAGARLLPQAGRVLRALEDARRAVLDDGTPRGPLCLGALETTTAIRLGPALHDFVTAHPAVDLTLRTGTTAELLERVLAQEVEGAFLCGPVAHPALEVEPVWKEELVLLAAPGTRPLARLLAGEGDVRIIVLRAGCSYRQRLEDVLARRGIPAPRLLEFGTLEAIFASVAAGLGITLLPRALVGPAVKPGRLSVEALPRGEGEVETVFARRRDCYASGALRAFLEIMRRTEAQAVEAA</sequence>
<dbReference type="InterPro" id="IPR005119">
    <property type="entry name" value="LysR_subst-bd"/>
</dbReference>
<dbReference type="Pfam" id="PF00126">
    <property type="entry name" value="HTH_1"/>
    <property type="match status" value="1"/>
</dbReference>
<dbReference type="SUPFAM" id="SSF53850">
    <property type="entry name" value="Periplasmic binding protein-like II"/>
    <property type="match status" value="1"/>
</dbReference>
<dbReference type="PROSITE" id="PS50931">
    <property type="entry name" value="HTH_LYSR"/>
    <property type="match status" value="1"/>
</dbReference>
<dbReference type="EMBL" id="JAETWB010000009">
    <property type="protein sequence ID" value="MBL6079941.1"/>
    <property type="molecule type" value="Genomic_DNA"/>
</dbReference>
<evidence type="ECO:0000313" key="6">
    <source>
        <dbReference type="EMBL" id="MBL6079941.1"/>
    </source>
</evidence>
<accession>A0ABS1U5H4</accession>
<dbReference type="Gene3D" id="3.40.190.290">
    <property type="match status" value="1"/>
</dbReference>
<evidence type="ECO:0000313" key="7">
    <source>
        <dbReference type="Proteomes" id="UP000660885"/>
    </source>
</evidence>
<organism evidence="6 7">
    <name type="scientific">Belnapia arida</name>
    <dbReference type="NCBI Taxonomy" id="2804533"/>
    <lineage>
        <taxon>Bacteria</taxon>
        <taxon>Pseudomonadati</taxon>
        <taxon>Pseudomonadota</taxon>
        <taxon>Alphaproteobacteria</taxon>
        <taxon>Acetobacterales</taxon>
        <taxon>Roseomonadaceae</taxon>
        <taxon>Belnapia</taxon>
    </lineage>
</organism>
<dbReference type="SUPFAM" id="SSF46785">
    <property type="entry name" value="Winged helix' DNA-binding domain"/>
    <property type="match status" value="1"/>
</dbReference>
<dbReference type="Proteomes" id="UP000660885">
    <property type="component" value="Unassembled WGS sequence"/>
</dbReference>
<reference evidence="6 7" key="1">
    <citation type="submission" date="2021-01" db="EMBL/GenBank/DDBJ databases">
        <title>Belnapia mucosa sp. nov. and Belnapia arida sp. nov., isolated from the Tabernas Desert (Almeria, Spain).</title>
        <authorList>
            <person name="Molina-Menor E."/>
            <person name="Vidal-Verdu A."/>
            <person name="Calonge A."/>
            <person name="Satari L."/>
            <person name="Pereto J."/>
            <person name="Porcar M."/>
        </authorList>
    </citation>
    <scope>NUCLEOTIDE SEQUENCE [LARGE SCALE GENOMIC DNA]</scope>
    <source>
        <strain evidence="6 7">T18</strain>
    </source>
</reference>
<keyword evidence="4" id="KW-0804">Transcription</keyword>
<dbReference type="Pfam" id="PF03466">
    <property type="entry name" value="LysR_substrate"/>
    <property type="match status" value="1"/>
</dbReference>
<evidence type="ECO:0000256" key="4">
    <source>
        <dbReference type="ARBA" id="ARBA00023163"/>
    </source>
</evidence>
<name>A0ABS1U5H4_9PROT</name>
<dbReference type="RefSeq" id="WP_202833175.1">
    <property type="nucleotide sequence ID" value="NZ_JAETWB010000009.1"/>
</dbReference>
<gene>
    <name evidence="6" type="ORF">JMJ56_18125</name>
</gene>
<keyword evidence="7" id="KW-1185">Reference proteome</keyword>
<comment type="similarity">
    <text evidence="1">Belongs to the LysR transcriptional regulatory family.</text>
</comment>
<protein>
    <submittedName>
        <fullName evidence="6">LysR family transcriptional regulator</fullName>
    </submittedName>
</protein>
<feature type="domain" description="HTH lysR-type" evidence="5">
    <location>
        <begin position="1"/>
        <end position="58"/>
    </location>
</feature>
<keyword evidence="3" id="KW-0238">DNA-binding</keyword>
<keyword evidence="2" id="KW-0805">Transcription regulation</keyword>
<dbReference type="Gene3D" id="1.10.10.10">
    <property type="entry name" value="Winged helix-like DNA-binding domain superfamily/Winged helix DNA-binding domain"/>
    <property type="match status" value="1"/>
</dbReference>
<dbReference type="PANTHER" id="PTHR30126">
    <property type="entry name" value="HTH-TYPE TRANSCRIPTIONAL REGULATOR"/>
    <property type="match status" value="1"/>
</dbReference>
<dbReference type="PANTHER" id="PTHR30126:SF40">
    <property type="entry name" value="HTH-TYPE TRANSCRIPTIONAL REGULATOR GLTR"/>
    <property type="match status" value="1"/>
</dbReference>